<evidence type="ECO:0000313" key="2">
    <source>
        <dbReference type="Proteomes" id="UP001260980"/>
    </source>
</evidence>
<comment type="caution">
    <text evidence="1">The sequence shown here is derived from an EMBL/GenBank/DDBJ whole genome shotgun (WGS) entry which is preliminary data.</text>
</comment>
<sequence>MTRCAETGIVPPATGVMVRAVELPAGFLTVMMELMIVVCKILMPVICEVPVARPATWILFGLTAIA</sequence>
<proteinExistence type="predicted"/>
<keyword evidence="2" id="KW-1185">Reference proteome</keyword>
<accession>A0ABU3RKH1</accession>
<name>A0ABU3RKH1_9BACL</name>
<gene>
    <name evidence="1" type="ORF">RQP52_26815</name>
</gene>
<dbReference type="RefSeq" id="WP_315954683.1">
    <property type="nucleotide sequence ID" value="NZ_JAWCUD010000011.1"/>
</dbReference>
<protein>
    <submittedName>
        <fullName evidence="1">Uncharacterized protein</fullName>
    </submittedName>
</protein>
<organism evidence="1 2">
    <name type="scientific">Paenibacillus violae</name>
    <dbReference type="NCBI Taxonomy" id="3077234"/>
    <lineage>
        <taxon>Bacteria</taxon>
        <taxon>Bacillati</taxon>
        <taxon>Bacillota</taxon>
        <taxon>Bacilli</taxon>
        <taxon>Bacillales</taxon>
        <taxon>Paenibacillaceae</taxon>
        <taxon>Paenibacillus</taxon>
    </lineage>
</organism>
<evidence type="ECO:0000313" key="1">
    <source>
        <dbReference type="EMBL" id="MDU0204704.1"/>
    </source>
</evidence>
<dbReference type="EMBL" id="JAWCUD010000011">
    <property type="protein sequence ID" value="MDU0204704.1"/>
    <property type="molecule type" value="Genomic_DNA"/>
</dbReference>
<reference evidence="1 2" key="1">
    <citation type="submission" date="2023-10" db="EMBL/GenBank/DDBJ databases">
        <title>Paenibacillus strain PFR10 Genome sequencing and assembly.</title>
        <authorList>
            <person name="Kim I."/>
        </authorList>
    </citation>
    <scope>NUCLEOTIDE SEQUENCE [LARGE SCALE GENOMIC DNA]</scope>
    <source>
        <strain evidence="1 2">PFR10</strain>
    </source>
</reference>
<dbReference type="Proteomes" id="UP001260980">
    <property type="component" value="Unassembled WGS sequence"/>
</dbReference>